<sequence length="219" mass="23273">MALPSLSLGLDAVLTGRPALLAPGVTSAMGKVPVAGPVRIGWLGLEGDTVADPVHHGGHDKAVHLVPQEHYGWWREAIGSHDLLTRPGAFGENLATRGATEVDLCLGDRFELGTSLLEISHGRQPCSKLNHRFGRNDVLAKAVASGRCGLYLRVLREGDVQAGEPMTLVARPHPDWPVARIFALLIGGGHKRDPAGVAALARMPVLAEAWRGRAEALAR</sequence>
<evidence type="ECO:0000259" key="1">
    <source>
        <dbReference type="PROSITE" id="PS51340"/>
    </source>
</evidence>
<dbReference type="PANTHER" id="PTHR30212:SF2">
    <property type="entry name" value="PROTEIN YIIM"/>
    <property type="match status" value="1"/>
</dbReference>
<evidence type="ECO:0000313" key="2">
    <source>
        <dbReference type="EMBL" id="MBB5986084.1"/>
    </source>
</evidence>
<dbReference type="Proteomes" id="UP001138540">
    <property type="component" value="Unassembled WGS sequence"/>
</dbReference>
<dbReference type="SUPFAM" id="SSF50800">
    <property type="entry name" value="PK beta-barrel domain-like"/>
    <property type="match status" value="1"/>
</dbReference>
<keyword evidence="3" id="KW-1185">Reference proteome</keyword>
<dbReference type="PROSITE" id="PS51340">
    <property type="entry name" value="MOSC"/>
    <property type="match status" value="1"/>
</dbReference>
<comment type="caution">
    <text evidence="2">The sequence shown here is derived from an EMBL/GenBank/DDBJ whole genome shotgun (WGS) entry which is preliminary data.</text>
</comment>
<organism evidence="2 3">
    <name type="scientific">Sphingobium lignivorans</name>
    <dbReference type="NCBI Taxonomy" id="2735886"/>
    <lineage>
        <taxon>Bacteria</taxon>
        <taxon>Pseudomonadati</taxon>
        <taxon>Pseudomonadota</taxon>
        <taxon>Alphaproteobacteria</taxon>
        <taxon>Sphingomonadales</taxon>
        <taxon>Sphingomonadaceae</taxon>
        <taxon>Sphingobium</taxon>
    </lineage>
</organism>
<dbReference type="InterPro" id="IPR011037">
    <property type="entry name" value="Pyrv_Knase-like_insert_dom_sf"/>
</dbReference>
<dbReference type="InterPro" id="IPR052353">
    <property type="entry name" value="Benzoxazolinone_Detox_Enz"/>
</dbReference>
<reference evidence="2 3" key="1">
    <citation type="submission" date="2020-08" db="EMBL/GenBank/DDBJ databases">
        <title>Exploring microbial biodiversity for novel pathways involved in the catabolism of aromatic compounds derived from lignin.</title>
        <authorList>
            <person name="Elkins J."/>
        </authorList>
    </citation>
    <scope>NUCLEOTIDE SEQUENCE [LARGE SCALE GENOMIC DNA]</scope>
    <source>
        <strain evidence="2 3">B1D3A</strain>
    </source>
</reference>
<proteinExistence type="predicted"/>
<accession>A0ABR6NFN2</accession>
<feature type="domain" description="MOSC" evidence="1">
    <location>
        <begin position="32"/>
        <end position="169"/>
    </location>
</feature>
<protein>
    <submittedName>
        <fullName evidence="2">MOSC domain-containing protein YiiM</fullName>
    </submittedName>
</protein>
<dbReference type="PANTHER" id="PTHR30212">
    <property type="entry name" value="PROTEIN YIIM"/>
    <property type="match status" value="1"/>
</dbReference>
<dbReference type="Gene3D" id="2.40.33.20">
    <property type="entry name" value="PK beta-barrel domain-like"/>
    <property type="match status" value="1"/>
</dbReference>
<evidence type="ECO:0000313" key="3">
    <source>
        <dbReference type="Proteomes" id="UP001138540"/>
    </source>
</evidence>
<dbReference type="RefSeq" id="WP_184153254.1">
    <property type="nucleotide sequence ID" value="NZ_JACHKA010000001.1"/>
</dbReference>
<dbReference type="EMBL" id="JACHKA010000001">
    <property type="protein sequence ID" value="MBB5986084.1"/>
    <property type="molecule type" value="Genomic_DNA"/>
</dbReference>
<name>A0ABR6NFN2_9SPHN</name>
<dbReference type="InterPro" id="IPR005302">
    <property type="entry name" value="MoCF_Sase_C"/>
</dbReference>
<gene>
    <name evidence="2" type="ORF">HNP60_002058</name>
</gene>
<dbReference type="Pfam" id="PF03473">
    <property type="entry name" value="MOSC"/>
    <property type="match status" value="1"/>
</dbReference>